<dbReference type="Gene3D" id="3.10.20.30">
    <property type="match status" value="1"/>
</dbReference>
<comment type="caution">
    <text evidence="1">The sequence shown here is derived from an EMBL/GenBank/DDBJ whole genome shotgun (WGS) entry which is preliminary data.</text>
</comment>
<proteinExistence type="predicted"/>
<dbReference type="AlphaFoldDB" id="A0A1F7RTT6"/>
<dbReference type="EMBL" id="MGDF01000150">
    <property type="protein sequence ID" value="OGL44297.1"/>
    <property type="molecule type" value="Genomic_DNA"/>
</dbReference>
<organism evidence="1 2">
    <name type="scientific">Candidatus Schekmanbacteria bacterium RBG_16_38_11</name>
    <dbReference type="NCBI Taxonomy" id="1817880"/>
    <lineage>
        <taxon>Bacteria</taxon>
        <taxon>Candidatus Schekmaniibacteriota</taxon>
    </lineage>
</organism>
<dbReference type="Proteomes" id="UP000178435">
    <property type="component" value="Unassembled WGS sequence"/>
</dbReference>
<sequence>MADIEVRAYATLIKYLPGLDLKEGKKISVKEGLTIQGLLNQIGIPEKETKIIIVNGVHVDLSYLLKNGDRVAIFPPVAGGAK</sequence>
<name>A0A1F7RTT6_9BACT</name>
<dbReference type="InterPro" id="IPR012675">
    <property type="entry name" value="Beta-grasp_dom_sf"/>
</dbReference>
<dbReference type="InterPro" id="IPR003749">
    <property type="entry name" value="ThiS/MoaD-like"/>
</dbReference>
<evidence type="ECO:0008006" key="3">
    <source>
        <dbReference type="Google" id="ProtNLM"/>
    </source>
</evidence>
<reference evidence="1 2" key="1">
    <citation type="journal article" date="2016" name="Nat. Commun.">
        <title>Thousands of microbial genomes shed light on interconnected biogeochemical processes in an aquifer system.</title>
        <authorList>
            <person name="Anantharaman K."/>
            <person name="Brown C.T."/>
            <person name="Hug L.A."/>
            <person name="Sharon I."/>
            <person name="Castelle C.J."/>
            <person name="Probst A.J."/>
            <person name="Thomas B.C."/>
            <person name="Singh A."/>
            <person name="Wilkins M.J."/>
            <person name="Karaoz U."/>
            <person name="Brodie E.L."/>
            <person name="Williams K.H."/>
            <person name="Hubbard S.S."/>
            <person name="Banfield J.F."/>
        </authorList>
    </citation>
    <scope>NUCLEOTIDE SEQUENCE [LARGE SCALE GENOMIC DNA]</scope>
</reference>
<evidence type="ECO:0000313" key="1">
    <source>
        <dbReference type="EMBL" id="OGL44297.1"/>
    </source>
</evidence>
<evidence type="ECO:0000313" key="2">
    <source>
        <dbReference type="Proteomes" id="UP000178435"/>
    </source>
</evidence>
<dbReference type="SUPFAM" id="SSF54285">
    <property type="entry name" value="MoaD/ThiS"/>
    <property type="match status" value="1"/>
</dbReference>
<gene>
    <name evidence="1" type="ORF">A2149_05895</name>
</gene>
<dbReference type="InterPro" id="IPR016155">
    <property type="entry name" value="Mopterin_synth/thiamin_S_b"/>
</dbReference>
<dbReference type="Pfam" id="PF02597">
    <property type="entry name" value="ThiS"/>
    <property type="match status" value="1"/>
</dbReference>
<protein>
    <recommendedName>
        <fullName evidence="3">Molybdopterin synthase sulfur carrier subunit</fullName>
    </recommendedName>
</protein>
<accession>A0A1F7RTT6</accession>